<dbReference type="InterPro" id="IPR018912">
    <property type="entry name" value="DUF2478"/>
</dbReference>
<evidence type="ECO:0000313" key="3">
    <source>
        <dbReference type="EMBL" id="GLQ06886.1"/>
    </source>
</evidence>
<dbReference type="Pfam" id="PF10649">
    <property type="entry name" value="DUF2478"/>
    <property type="match status" value="1"/>
</dbReference>
<evidence type="ECO:0000313" key="4">
    <source>
        <dbReference type="Proteomes" id="UP001161409"/>
    </source>
</evidence>
<comment type="caution">
    <text evidence="3">The sequence shown here is derived from an EMBL/GenBank/DDBJ whole genome shotgun (WGS) entry which is preliminary data.</text>
</comment>
<organism evidence="3 4">
    <name type="scientific">Sneathiella chinensis</name>
    <dbReference type="NCBI Taxonomy" id="349750"/>
    <lineage>
        <taxon>Bacteria</taxon>
        <taxon>Pseudomonadati</taxon>
        <taxon>Pseudomonadota</taxon>
        <taxon>Alphaproteobacteria</taxon>
        <taxon>Sneathiellales</taxon>
        <taxon>Sneathiellaceae</taxon>
        <taxon>Sneathiella</taxon>
    </lineage>
</organism>
<reference evidence="3" key="1">
    <citation type="journal article" date="2014" name="Int. J. Syst. Evol. Microbiol.">
        <title>Complete genome of a new Firmicutes species belonging to the dominant human colonic microbiota ('Ruminococcus bicirculans') reveals two chromosomes and a selective capacity to utilize plant glucans.</title>
        <authorList>
            <consortium name="NISC Comparative Sequencing Program"/>
            <person name="Wegmann U."/>
            <person name="Louis P."/>
            <person name="Goesmann A."/>
            <person name="Henrissat B."/>
            <person name="Duncan S.H."/>
            <person name="Flint H.J."/>
        </authorList>
    </citation>
    <scope>NUCLEOTIDE SEQUENCE</scope>
    <source>
        <strain evidence="3">NBRC 103408</strain>
    </source>
</reference>
<dbReference type="InterPro" id="IPR027417">
    <property type="entry name" value="P-loop_NTPase"/>
</dbReference>
<name>A0ABQ5U561_9PROT</name>
<evidence type="ECO:0000259" key="2">
    <source>
        <dbReference type="Pfam" id="PF13938"/>
    </source>
</evidence>
<dbReference type="Gene3D" id="3.40.50.11590">
    <property type="match status" value="1"/>
</dbReference>
<feature type="domain" description="DUF4213" evidence="2">
    <location>
        <begin position="176"/>
        <end position="257"/>
    </location>
</feature>
<dbReference type="InterPro" id="IPR007161">
    <property type="entry name" value="DUF364"/>
</dbReference>
<evidence type="ECO:0008006" key="5">
    <source>
        <dbReference type="Google" id="ProtNLM"/>
    </source>
</evidence>
<dbReference type="EMBL" id="BSNF01000008">
    <property type="protein sequence ID" value="GLQ06886.1"/>
    <property type="molecule type" value="Genomic_DNA"/>
</dbReference>
<dbReference type="RefSeq" id="WP_169560986.1">
    <property type="nucleotide sequence ID" value="NZ_BSNF01000008.1"/>
</dbReference>
<sequence>MTDISMPIHAAAVLYNNAAELAYLLRFAETMKKRGWKIGGLRQQVLRDGDGLRTGVDAIDLDNGERFPIVRTDNKPAGPRECGLDLSALTLSSSALQRAIDEKADLVIVEKFGEAEQRGEGIADSILSVMAEGIPILIAVPAFAADQWNRFTGGLTSILPMDLQAFRDWWPKDRLYRELTDTVPDIPVTAVTVGLNWTLVETEKGAGLAHTPARGTHGCRSVPEAGHLTRYSLRTLAEKCFSDNPFEVAIGIAAINCHINRADLEGADLNGLDVFGPQDGPVTFIGAFKGAREKFPAARIVELDPKPGQFPASAAPDLIRSSDAVFITASTLINKTLPPLLAAGQNGMTALVGPGTPLSPILHEYGLHALCGLVVRDTAQVRRIVAAGGSVRDLKPYCRHVSLVNDA</sequence>
<reference evidence="3" key="2">
    <citation type="submission" date="2023-01" db="EMBL/GenBank/DDBJ databases">
        <title>Draft genome sequence of Sneathiella chinensis strain NBRC 103408.</title>
        <authorList>
            <person name="Sun Q."/>
            <person name="Mori K."/>
        </authorList>
    </citation>
    <scope>NUCLEOTIDE SEQUENCE</scope>
    <source>
        <strain evidence="3">NBRC 103408</strain>
    </source>
</reference>
<dbReference type="Pfam" id="PF04016">
    <property type="entry name" value="DUF364"/>
    <property type="match status" value="1"/>
</dbReference>
<dbReference type="Gene3D" id="3.30.390.100">
    <property type="match status" value="1"/>
</dbReference>
<accession>A0ABQ5U561</accession>
<dbReference type="Proteomes" id="UP001161409">
    <property type="component" value="Unassembled WGS sequence"/>
</dbReference>
<dbReference type="Pfam" id="PF13938">
    <property type="entry name" value="DUF4213"/>
    <property type="match status" value="1"/>
</dbReference>
<gene>
    <name evidence="3" type="ORF">GCM10007924_21070</name>
</gene>
<feature type="domain" description="Putative heavy-metal chelation" evidence="1">
    <location>
        <begin position="278"/>
        <end position="402"/>
    </location>
</feature>
<proteinExistence type="predicted"/>
<dbReference type="InterPro" id="IPR025251">
    <property type="entry name" value="DUF4213"/>
</dbReference>
<protein>
    <recommendedName>
        <fullName evidence="5">DUF2478 domain-containing protein</fullName>
    </recommendedName>
</protein>
<keyword evidence="4" id="KW-1185">Reference proteome</keyword>
<evidence type="ECO:0000259" key="1">
    <source>
        <dbReference type="Pfam" id="PF04016"/>
    </source>
</evidence>
<dbReference type="Gene3D" id="3.40.50.300">
    <property type="entry name" value="P-loop containing nucleotide triphosphate hydrolases"/>
    <property type="match status" value="1"/>
</dbReference>
<dbReference type="SUPFAM" id="SSF159713">
    <property type="entry name" value="Dhaf3308-like"/>
    <property type="match status" value="1"/>
</dbReference>